<dbReference type="GO" id="GO:0016491">
    <property type="term" value="F:oxidoreductase activity"/>
    <property type="evidence" value="ECO:0007669"/>
    <property type="project" value="UniProtKB-KW"/>
</dbReference>
<dbReference type="PANTHER" id="PTHR23026">
    <property type="entry name" value="NADPH NITROREDUCTASE"/>
    <property type="match status" value="1"/>
</dbReference>
<protein>
    <submittedName>
        <fullName evidence="5">Nitroreductase family protein</fullName>
    </submittedName>
</protein>
<dbReference type="PANTHER" id="PTHR23026:SF90">
    <property type="entry name" value="IODOTYROSINE DEIODINASE 1"/>
    <property type="match status" value="1"/>
</dbReference>
<dbReference type="AlphaFoldDB" id="A0A4U1BC58"/>
<dbReference type="Pfam" id="PF00881">
    <property type="entry name" value="Nitroreductase"/>
    <property type="match status" value="1"/>
</dbReference>
<dbReference type="RefSeq" id="WP_136853652.1">
    <property type="nucleotide sequence ID" value="NZ_SWCI01000007.1"/>
</dbReference>
<keyword evidence="3" id="KW-0560">Oxidoreductase</keyword>
<dbReference type="InterPro" id="IPR029479">
    <property type="entry name" value="Nitroreductase"/>
</dbReference>
<name>A0A4U1BC58_9GAMM</name>
<dbReference type="EMBL" id="SWCI01000007">
    <property type="protein sequence ID" value="TKB48541.1"/>
    <property type="molecule type" value="Genomic_DNA"/>
</dbReference>
<evidence type="ECO:0000313" key="5">
    <source>
        <dbReference type="EMBL" id="TKB48541.1"/>
    </source>
</evidence>
<accession>A0A4U1BC58</accession>
<dbReference type="CDD" id="cd02144">
    <property type="entry name" value="iodotyrosine_dehalogenase"/>
    <property type="match status" value="1"/>
</dbReference>
<gene>
    <name evidence="5" type="ORF">FCL40_12600</name>
</gene>
<organism evidence="5 6">
    <name type="scientific">Ferrimonas sediminicola</name>
    <dbReference type="NCBI Taxonomy" id="2569538"/>
    <lineage>
        <taxon>Bacteria</taxon>
        <taxon>Pseudomonadati</taxon>
        <taxon>Pseudomonadota</taxon>
        <taxon>Gammaproteobacteria</taxon>
        <taxon>Alteromonadales</taxon>
        <taxon>Ferrimonadaceae</taxon>
        <taxon>Ferrimonas</taxon>
    </lineage>
</organism>
<sequence length="225" mass="25480">MQPHDRLPLDDFVEYDAEQMVRRSREHLDHIRRRHSIRTFSDKPVPRLVIENCILVAGSAPSGANHQPWHFVVISSDEVKKQIREQAELQERRFYDDKCAGEEWLKALKPLGTDANKPYLEVAPWLIVVFSKKRGGMHDDGETTNYYVHESVGIATGFLLNALHSSGLATLTHTPKPMGFLSKVCGRGDNERPFMLIVAGYPAKDATIPLHATHKKSLEEISSFL</sequence>
<dbReference type="OrthoDB" id="9802510at2"/>
<dbReference type="InterPro" id="IPR050627">
    <property type="entry name" value="Nitroreductase/BluB"/>
</dbReference>
<evidence type="ECO:0000256" key="2">
    <source>
        <dbReference type="ARBA" id="ARBA00022643"/>
    </source>
</evidence>
<reference evidence="5 6" key="1">
    <citation type="submission" date="2019-04" db="EMBL/GenBank/DDBJ databases">
        <authorList>
            <person name="Hwang J.C."/>
        </authorList>
    </citation>
    <scope>NUCLEOTIDE SEQUENCE [LARGE SCALE GENOMIC DNA]</scope>
    <source>
        <strain evidence="5 6">IMCC35001</strain>
    </source>
</reference>
<feature type="domain" description="Nitroreductase" evidence="4">
    <location>
        <begin position="31"/>
        <end position="201"/>
    </location>
</feature>
<evidence type="ECO:0000259" key="4">
    <source>
        <dbReference type="Pfam" id="PF00881"/>
    </source>
</evidence>
<comment type="caution">
    <text evidence="5">The sequence shown here is derived from an EMBL/GenBank/DDBJ whole genome shotgun (WGS) entry which is preliminary data.</text>
</comment>
<dbReference type="InterPro" id="IPR000415">
    <property type="entry name" value="Nitroreductase-like"/>
</dbReference>
<evidence type="ECO:0000313" key="6">
    <source>
        <dbReference type="Proteomes" id="UP000305674"/>
    </source>
</evidence>
<keyword evidence="6" id="KW-1185">Reference proteome</keyword>
<dbReference type="Gene3D" id="3.40.109.10">
    <property type="entry name" value="NADH Oxidase"/>
    <property type="match status" value="1"/>
</dbReference>
<dbReference type="SUPFAM" id="SSF55469">
    <property type="entry name" value="FMN-dependent nitroreductase-like"/>
    <property type="match status" value="1"/>
</dbReference>
<evidence type="ECO:0000256" key="1">
    <source>
        <dbReference type="ARBA" id="ARBA00022630"/>
    </source>
</evidence>
<proteinExistence type="predicted"/>
<evidence type="ECO:0000256" key="3">
    <source>
        <dbReference type="ARBA" id="ARBA00023002"/>
    </source>
</evidence>
<keyword evidence="1" id="KW-0285">Flavoprotein</keyword>
<keyword evidence="2" id="KW-0288">FMN</keyword>
<dbReference type="Proteomes" id="UP000305674">
    <property type="component" value="Unassembled WGS sequence"/>
</dbReference>